<protein>
    <submittedName>
        <fullName evidence="1">Uncharacterized protein</fullName>
    </submittedName>
</protein>
<organism evidence="1 2">
    <name type="scientific">Paracoccus kondratievae</name>
    <dbReference type="NCBI Taxonomy" id="135740"/>
    <lineage>
        <taxon>Bacteria</taxon>
        <taxon>Pseudomonadati</taxon>
        <taxon>Pseudomonadota</taxon>
        <taxon>Alphaproteobacteria</taxon>
        <taxon>Rhodobacterales</taxon>
        <taxon>Paracoccaceae</taxon>
        <taxon>Paracoccus</taxon>
    </lineage>
</organism>
<accession>A0AAD3P1D1</accession>
<dbReference type="RefSeq" id="WP_085502052.1">
    <property type="nucleotide sequence ID" value="NZ_CP045072.1"/>
</dbReference>
<reference evidence="1" key="1">
    <citation type="journal article" date="2014" name="Int. J. Syst. Evol. Microbiol.">
        <title>Complete genome sequence of Corynebacterium casei LMG S-19264T (=DSM 44701T), isolated from a smear-ripened cheese.</title>
        <authorList>
            <consortium name="US DOE Joint Genome Institute (JGI-PGF)"/>
            <person name="Walter F."/>
            <person name="Albersmeier A."/>
            <person name="Kalinowski J."/>
            <person name="Ruckert C."/>
        </authorList>
    </citation>
    <scope>NUCLEOTIDE SEQUENCE</scope>
    <source>
        <strain evidence="1">VKM B-2222</strain>
    </source>
</reference>
<dbReference type="AlphaFoldDB" id="A0AAD3P1D1"/>
<reference evidence="1" key="2">
    <citation type="submission" date="2023-01" db="EMBL/GenBank/DDBJ databases">
        <authorList>
            <person name="Sun Q."/>
            <person name="Evtushenko L."/>
        </authorList>
    </citation>
    <scope>NUCLEOTIDE SEQUENCE</scope>
    <source>
        <strain evidence="1">VKM B-2222</strain>
    </source>
</reference>
<dbReference type="Proteomes" id="UP001143349">
    <property type="component" value="Unassembled WGS sequence"/>
</dbReference>
<evidence type="ECO:0000313" key="1">
    <source>
        <dbReference type="EMBL" id="GLK66356.1"/>
    </source>
</evidence>
<proteinExistence type="predicted"/>
<evidence type="ECO:0000313" key="2">
    <source>
        <dbReference type="Proteomes" id="UP001143349"/>
    </source>
</evidence>
<name>A0AAD3P1D1_9RHOB</name>
<dbReference type="EMBL" id="BSFH01000099">
    <property type="protein sequence ID" value="GLK66356.1"/>
    <property type="molecule type" value="Genomic_DNA"/>
</dbReference>
<gene>
    <name evidence="1" type="ORF">GCM10017635_38330</name>
</gene>
<keyword evidence="2" id="KW-1185">Reference proteome</keyword>
<sequence length="89" mass="9576">MIAALILSAALASQDQEGALTRDSMVSDAKDRLLHGEPLPSDLDERLMRLNPSDRIEVLIFLRRSGLLSGPAWPADRLLAPSIAGGGRE</sequence>
<comment type="caution">
    <text evidence="1">The sequence shown here is derived from an EMBL/GenBank/DDBJ whole genome shotgun (WGS) entry which is preliminary data.</text>
</comment>